<evidence type="ECO:0000256" key="1">
    <source>
        <dbReference type="SAM" id="MobiDB-lite"/>
    </source>
</evidence>
<proteinExistence type="predicted"/>
<dbReference type="Proteomes" id="UP000290289">
    <property type="component" value="Chromosome 17"/>
</dbReference>
<protein>
    <submittedName>
        <fullName evidence="2">Uncharacterized protein</fullName>
    </submittedName>
</protein>
<feature type="region of interest" description="Disordered" evidence="1">
    <location>
        <begin position="1"/>
        <end position="36"/>
    </location>
</feature>
<feature type="compositionally biased region" description="Basic residues" evidence="1">
    <location>
        <begin position="12"/>
        <end position="21"/>
    </location>
</feature>
<dbReference type="EMBL" id="RDQH01000343">
    <property type="protein sequence ID" value="RXH69348.1"/>
    <property type="molecule type" value="Genomic_DNA"/>
</dbReference>
<accession>A0A498HD08</accession>
<evidence type="ECO:0000313" key="3">
    <source>
        <dbReference type="Proteomes" id="UP000290289"/>
    </source>
</evidence>
<sequence length="62" mass="7336">MMIIPRQSDHKNLRRRHKKITLRSSNGNQTPRSTSSSLEPLTVLLQLASRFKNWFSRSSFFF</sequence>
<name>A0A498HD08_MALDO</name>
<gene>
    <name evidence="2" type="ORF">DVH24_037132</name>
</gene>
<organism evidence="2 3">
    <name type="scientific">Malus domestica</name>
    <name type="common">Apple</name>
    <name type="synonym">Pyrus malus</name>
    <dbReference type="NCBI Taxonomy" id="3750"/>
    <lineage>
        <taxon>Eukaryota</taxon>
        <taxon>Viridiplantae</taxon>
        <taxon>Streptophyta</taxon>
        <taxon>Embryophyta</taxon>
        <taxon>Tracheophyta</taxon>
        <taxon>Spermatophyta</taxon>
        <taxon>Magnoliopsida</taxon>
        <taxon>eudicotyledons</taxon>
        <taxon>Gunneridae</taxon>
        <taxon>Pentapetalae</taxon>
        <taxon>rosids</taxon>
        <taxon>fabids</taxon>
        <taxon>Rosales</taxon>
        <taxon>Rosaceae</taxon>
        <taxon>Amygdaloideae</taxon>
        <taxon>Maleae</taxon>
        <taxon>Malus</taxon>
    </lineage>
</organism>
<evidence type="ECO:0000313" key="2">
    <source>
        <dbReference type="EMBL" id="RXH69348.1"/>
    </source>
</evidence>
<feature type="compositionally biased region" description="Polar residues" evidence="1">
    <location>
        <begin position="22"/>
        <end position="36"/>
    </location>
</feature>
<reference evidence="2 3" key="1">
    <citation type="submission" date="2018-10" db="EMBL/GenBank/DDBJ databases">
        <title>A high-quality apple genome assembly.</title>
        <authorList>
            <person name="Hu J."/>
        </authorList>
    </citation>
    <scope>NUCLEOTIDE SEQUENCE [LARGE SCALE GENOMIC DNA]</scope>
    <source>
        <strain evidence="3">cv. HFTH1</strain>
        <tissue evidence="2">Young leaf</tissue>
    </source>
</reference>
<comment type="caution">
    <text evidence="2">The sequence shown here is derived from an EMBL/GenBank/DDBJ whole genome shotgun (WGS) entry which is preliminary data.</text>
</comment>
<keyword evidence="3" id="KW-1185">Reference proteome</keyword>
<dbReference type="AlphaFoldDB" id="A0A498HD08"/>